<proteinExistence type="inferred from homology"/>
<comment type="subcellular location">
    <subcellularLocation>
        <location evidence="1">Cytoplasm</location>
        <location evidence="1">Cytosol</location>
    </subcellularLocation>
</comment>
<dbReference type="InterPro" id="IPR042529">
    <property type="entry name" value="IF_2B-like_C"/>
</dbReference>
<dbReference type="InterPro" id="IPR000649">
    <property type="entry name" value="IF-2B-related"/>
</dbReference>
<evidence type="ECO:0000256" key="4">
    <source>
        <dbReference type="ARBA" id="ARBA00022540"/>
    </source>
</evidence>
<name>A0A1E7ESM2_9STRA</name>
<protein>
    <recommendedName>
        <fullName evidence="6">Translation initiation factor eIF2B subunit delta</fullName>
    </recommendedName>
    <alternativeName>
        <fullName evidence="7">eIF2B GDP-GTP exchange factor subunit delta</fullName>
    </alternativeName>
</protein>
<dbReference type="SUPFAM" id="SSF100950">
    <property type="entry name" value="NagB/RpiA/CoA transferase-like"/>
    <property type="match status" value="1"/>
</dbReference>
<evidence type="ECO:0000313" key="10">
    <source>
        <dbReference type="EMBL" id="OEU08869.1"/>
    </source>
</evidence>
<keyword evidence="4" id="KW-0396">Initiation factor</keyword>
<evidence type="ECO:0000256" key="3">
    <source>
        <dbReference type="ARBA" id="ARBA00022490"/>
    </source>
</evidence>
<evidence type="ECO:0000313" key="11">
    <source>
        <dbReference type="Proteomes" id="UP000095751"/>
    </source>
</evidence>
<keyword evidence="3" id="KW-0963">Cytoplasm</keyword>
<evidence type="ECO:0000256" key="9">
    <source>
        <dbReference type="RuleBase" id="RU003814"/>
    </source>
</evidence>
<dbReference type="GO" id="GO:0003743">
    <property type="term" value="F:translation initiation factor activity"/>
    <property type="evidence" value="ECO:0007669"/>
    <property type="project" value="UniProtKB-KW"/>
</dbReference>
<keyword evidence="11" id="KW-1185">Reference proteome</keyword>
<dbReference type="Pfam" id="PF01008">
    <property type="entry name" value="IF-2B"/>
    <property type="match status" value="1"/>
</dbReference>
<evidence type="ECO:0000256" key="5">
    <source>
        <dbReference type="ARBA" id="ARBA00022917"/>
    </source>
</evidence>
<dbReference type="GO" id="GO:0005829">
    <property type="term" value="C:cytosol"/>
    <property type="evidence" value="ECO:0007669"/>
    <property type="project" value="UniProtKB-SubCell"/>
</dbReference>
<organism evidence="10 11">
    <name type="scientific">Fragilariopsis cylindrus CCMP1102</name>
    <dbReference type="NCBI Taxonomy" id="635003"/>
    <lineage>
        <taxon>Eukaryota</taxon>
        <taxon>Sar</taxon>
        <taxon>Stramenopiles</taxon>
        <taxon>Ochrophyta</taxon>
        <taxon>Bacillariophyta</taxon>
        <taxon>Bacillariophyceae</taxon>
        <taxon>Bacillariophycidae</taxon>
        <taxon>Bacillariales</taxon>
        <taxon>Bacillariaceae</taxon>
        <taxon>Fragilariopsis</taxon>
    </lineage>
</organism>
<evidence type="ECO:0000256" key="6">
    <source>
        <dbReference type="ARBA" id="ARBA00044147"/>
    </source>
</evidence>
<dbReference type="EMBL" id="KV784378">
    <property type="protein sequence ID" value="OEU08869.1"/>
    <property type="molecule type" value="Genomic_DNA"/>
</dbReference>
<evidence type="ECO:0000256" key="1">
    <source>
        <dbReference type="ARBA" id="ARBA00004514"/>
    </source>
</evidence>
<dbReference type="InterPro" id="IPR037171">
    <property type="entry name" value="NagB/RpiA_transferase-like"/>
</dbReference>
<accession>A0A1E7ESM2</accession>
<dbReference type="KEGG" id="fcy:FRACYDRAFT_195883"/>
<gene>
    <name evidence="10" type="ORF">FRACYDRAFT_195883</name>
</gene>
<dbReference type="InParanoid" id="A0A1E7ESM2"/>
<dbReference type="GO" id="GO:0016740">
    <property type="term" value="F:transferase activity"/>
    <property type="evidence" value="ECO:0007669"/>
    <property type="project" value="UniProtKB-KW"/>
</dbReference>
<comment type="similarity">
    <text evidence="2 9">Belongs to the eIF-2B alpha/beta/delta subunits family.</text>
</comment>
<dbReference type="Gene3D" id="3.40.50.10470">
    <property type="entry name" value="Translation initiation factor eif-2b, domain 2"/>
    <property type="match status" value="1"/>
</dbReference>
<evidence type="ECO:0000256" key="2">
    <source>
        <dbReference type="ARBA" id="ARBA00007251"/>
    </source>
</evidence>
<dbReference type="PANTHER" id="PTHR10233:SF14">
    <property type="entry name" value="TRANSLATION INITIATION FACTOR EIF-2B SUBUNIT DELTA"/>
    <property type="match status" value="1"/>
</dbReference>
<dbReference type="AlphaFoldDB" id="A0A1E7ESM2"/>
<comment type="subunit">
    <text evidence="8">Component of the translation initiation factor 2B (eIF2B) complex which is a heterodecamer of two sets of five different subunits: alpha, beta, gamma, delta and epsilon. Subunits alpha, beta and delta comprise a regulatory subcomplex and subunits epsilon and gamma comprise a catalytic subcomplex. Within the complex, the hexameric regulatory complex resides at the center, with the two heterodimeric catalytic subcomplexes bound on opposite sides.</text>
</comment>
<dbReference type="Proteomes" id="UP000095751">
    <property type="component" value="Unassembled WGS sequence"/>
</dbReference>
<reference evidence="10 11" key="1">
    <citation type="submission" date="2016-09" db="EMBL/GenBank/DDBJ databases">
        <title>Extensive genetic diversity and differential bi-allelic expression allows diatom success in the polar Southern Ocean.</title>
        <authorList>
            <consortium name="DOE Joint Genome Institute"/>
            <person name="Mock T."/>
            <person name="Otillar R.P."/>
            <person name="Strauss J."/>
            <person name="Dupont C."/>
            <person name="Frickenhaus S."/>
            <person name="Maumus F."/>
            <person name="Mcmullan M."/>
            <person name="Sanges R."/>
            <person name="Schmutz J."/>
            <person name="Toseland A."/>
            <person name="Valas R."/>
            <person name="Veluchamy A."/>
            <person name="Ward B.J."/>
            <person name="Allen A."/>
            <person name="Barry K."/>
            <person name="Falciatore A."/>
            <person name="Ferrante M."/>
            <person name="Fortunato A.E."/>
            <person name="Gloeckner G."/>
            <person name="Gruber A."/>
            <person name="Hipkin R."/>
            <person name="Janech M."/>
            <person name="Kroth P."/>
            <person name="Leese F."/>
            <person name="Lindquist E."/>
            <person name="Lyon B.R."/>
            <person name="Martin J."/>
            <person name="Mayer C."/>
            <person name="Parker M."/>
            <person name="Quesneville H."/>
            <person name="Raymond J."/>
            <person name="Uhlig C."/>
            <person name="Valentin K.U."/>
            <person name="Worden A.Z."/>
            <person name="Armbrust E.V."/>
            <person name="Bowler C."/>
            <person name="Green B."/>
            <person name="Moulton V."/>
            <person name="Van Oosterhout C."/>
            <person name="Grigoriev I."/>
        </authorList>
    </citation>
    <scope>NUCLEOTIDE SEQUENCE [LARGE SCALE GENOMIC DNA]</scope>
    <source>
        <strain evidence="10 11">CCMP1102</strain>
    </source>
</reference>
<sequence length="371" mass="41598">MPDPYASEFTETLHPDVIELGLKYASGDIQGDNERCRAMMECFSNVLNDYILPTTSSNNNDDTTTTNTNTNTKNNDVIDFRHHFDHQVLKPSFQFWTVNCRPHSVSMGNAFTFLKTAVGMLDRDILLSDAKLELTETIERYLQERLEYADRAIAQHALSKIHNGDVLLTFGYSEVIDVLLKTAHEEAHIKFYVWIVDARPLMEGKRLLQSLRAVGISCGYIQLNALTYVMQKQVTKVFLGASALLVNGSIYGQIGTACIALLAKNHHVPVLVCCETYKISNKVQLESITQNELGNPNDLLLLDNTTNNNNNNENVNNNNNNDSNKLHAANILYDVTPDKFISGIITELGIIPPTSVAVLLREMNMLNDRAY</sequence>
<keyword evidence="5" id="KW-0648">Protein biosynthesis</keyword>
<evidence type="ECO:0000256" key="8">
    <source>
        <dbReference type="ARBA" id="ARBA00046432"/>
    </source>
</evidence>
<dbReference type="OrthoDB" id="10254737at2759"/>
<evidence type="ECO:0000256" key="7">
    <source>
        <dbReference type="ARBA" id="ARBA00044356"/>
    </source>
</evidence>
<dbReference type="PANTHER" id="PTHR10233">
    <property type="entry name" value="TRANSLATION INITIATION FACTOR EIF-2B"/>
    <property type="match status" value="1"/>
</dbReference>
<keyword evidence="10" id="KW-0808">Transferase</keyword>